<dbReference type="SUPFAM" id="SSF141673">
    <property type="entry name" value="MOSC N-terminal domain-like"/>
    <property type="match status" value="1"/>
</dbReference>
<dbReference type="InterPro" id="IPR005303">
    <property type="entry name" value="MOCOS_middle"/>
</dbReference>
<dbReference type="RefSeq" id="WP_214611285.1">
    <property type="nucleotide sequence ID" value="NZ_JACATN010000002.1"/>
</dbReference>
<comment type="caution">
    <text evidence="2">The sequence shown here is derived from an EMBL/GenBank/DDBJ whole genome shotgun (WGS) entry which is preliminary data.</text>
</comment>
<dbReference type="InterPro" id="IPR005302">
    <property type="entry name" value="MoCF_Sase_C"/>
</dbReference>
<dbReference type="EMBL" id="JACATN010000002">
    <property type="protein sequence ID" value="MBT2161127.1"/>
    <property type="molecule type" value="Genomic_DNA"/>
</dbReference>
<organism evidence="2 3">
    <name type="scientific">Zobellia barbeyronii</name>
    <dbReference type="NCBI Taxonomy" id="2748009"/>
    <lineage>
        <taxon>Bacteria</taxon>
        <taxon>Pseudomonadati</taxon>
        <taxon>Bacteroidota</taxon>
        <taxon>Flavobacteriia</taxon>
        <taxon>Flavobacteriales</taxon>
        <taxon>Flavobacteriaceae</taxon>
        <taxon>Zobellia</taxon>
    </lineage>
</organism>
<sequence length="269" mass="30224">MKDLKIKNLYFYPIKSCQPIEVSSVDIQKIGFKYDRAFAVINSQNKILTARENPKLLNISSTIDDGNLLLSTPEKPSVSIDLNKVLTSKIDIQIFSDTANAKVVGSETDDWLSDTLNEKSRLVAIHSEQLRRVKSKYNGKENDFISFSDISPIHLISEESLNDLNSKLESPVTIQNFRPNIVVSGCAAYEEDNWSSITIGDCEFEVTLKTPRCKFTTIDPITIQVHSKQEPLRTLSTYRKESNSINFGIYLTPKKIGAISTTDEIIAAR</sequence>
<evidence type="ECO:0000313" key="3">
    <source>
        <dbReference type="Proteomes" id="UP000740413"/>
    </source>
</evidence>
<evidence type="ECO:0000313" key="2">
    <source>
        <dbReference type="EMBL" id="MBT2161127.1"/>
    </source>
</evidence>
<reference evidence="2 3" key="1">
    <citation type="submission" date="2020-06" db="EMBL/GenBank/DDBJ databases">
        <authorList>
            <person name="Isaeva M.P."/>
            <person name="Chernysheva N.Y."/>
        </authorList>
    </citation>
    <scope>NUCLEOTIDE SEQUENCE [LARGE SCALE GENOMIC DNA]</scope>
    <source>
        <strain evidence="2 3">KMM 6746</strain>
    </source>
</reference>
<protein>
    <submittedName>
        <fullName evidence="2">MOSC domain-containing protein</fullName>
    </submittedName>
</protein>
<keyword evidence="3" id="KW-1185">Reference proteome</keyword>
<dbReference type="InterPro" id="IPR011037">
    <property type="entry name" value="Pyrv_Knase-like_insert_dom_sf"/>
</dbReference>
<reference evidence="3" key="2">
    <citation type="submission" date="2023-07" db="EMBL/GenBank/DDBJ databases">
        <title>Zobellia barbeyronii sp. nov., a new marine flavobacterium, isolated from green and red algae.</title>
        <authorList>
            <person name="Nedashkovskaya O.I."/>
            <person name="Otstavnykh N."/>
            <person name="Zhukova N."/>
            <person name="Guzev K."/>
            <person name="Chausova V."/>
            <person name="Tekutyeva L."/>
            <person name="Mikhailov V."/>
            <person name="Isaeva M."/>
        </authorList>
    </citation>
    <scope>NUCLEOTIDE SEQUENCE [LARGE SCALE GENOMIC DNA]</scope>
    <source>
        <strain evidence="3">KMM 6746</strain>
    </source>
</reference>
<dbReference type="PANTHER" id="PTHR14237">
    <property type="entry name" value="MOLYBDOPTERIN COFACTOR SULFURASE MOSC"/>
    <property type="match status" value="1"/>
</dbReference>
<proteinExistence type="predicted"/>
<feature type="domain" description="MOSC" evidence="1">
    <location>
        <begin position="120"/>
        <end position="268"/>
    </location>
</feature>
<name>A0ABS5WCP4_9FLAO</name>
<dbReference type="PANTHER" id="PTHR14237:SF19">
    <property type="entry name" value="MITOCHONDRIAL AMIDOXIME REDUCING COMPONENT 1"/>
    <property type="match status" value="1"/>
</dbReference>
<dbReference type="PROSITE" id="PS51340">
    <property type="entry name" value="MOSC"/>
    <property type="match status" value="1"/>
</dbReference>
<gene>
    <name evidence="2" type="ORF">HW347_07605</name>
</gene>
<dbReference type="SUPFAM" id="SSF50800">
    <property type="entry name" value="PK beta-barrel domain-like"/>
    <property type="match status" value="1"/>
</dbReference>
<evidence type="ECO:0000259" key="1">
    <source>
        <dbReference type="PROSITE" id="PS51340"/>
    </source>
</evidence>
<accession>A0ABS5WCP4</accession>
<dbReference type="Proteomes" id="UP000740413">
    <property type="component" value="Unassembled WGS sequence"/>
</dbReference>
<dbReference type="Pfam" id="PF03476">
    <property type="entry name" value="MOSC_N"/>
    <property type="match status" value="1"/>
</dbReference>
<dbReference type="Pfam" id="PF03473">
    <property type="entry name" value="MOSC"/>
    <property type="match status" value="1"/>
</dbReference>